<sequence length="116" mass="13855">MSLKIMSFLAQVSRLMLSLFVILAKELKVIRFPIQNLLAYPKTPLELVFSNVWGPAPTSIGRFTYYVSFIDDFRKYTWIYLLRKKSDVFQVFHNFQNLVERKFGEKNSYYANRLER</sequence>
<dbReference type="SUPFAM" id="SSF53098">
    <property type="entry name" value="Ribonuclease H-like"/>
    <property type="match status" value="1"/>
</dbReference>
<name>A0A0A9A0G2_ARUDO</name>
<reference evidence="1" key="2">
    <citation type="journal article" date="2015" name="Data Brief">
        <title>Shoot transcriptome of the giant reed, Arundo donax.</title>
        <authorList>
            <person name="Barrero R.A."/>
            <person name="Guerrero F.D."/>
            <person name="Moolhuijzen P."/>
            <person name="Goolsby J.A."/>
            <person name="Tidwell J."/>
            <person name="Bellgard S.E."/>
            <person name="Bellgard M.I."/>
        </authorList>
    </citation>
    <scope>NUCLEOTIDE SEQUENCE</scope>
    <source>
        <tissue evidence="1">Shoot tissue taken approximately 20 cm above the soil surface</tissue>
    </source>
</reference>
<proteinExistence type="predicted"/>
<dbReference type="InterPro" id="IPR036397">
    <property type="entry name" value="RNaseH_sf"/>
</dbReference>
<reference evidence="1" key="1">
    <citation type="submission" date="2014-09" db="EMBL/GenBank/DDBJ databases">
        <authorList>
            <person name="Magalhaes I.L.F."/>
            <person name="Oliveira U."/>
            <person name="Santos F.R."/>
            <person name="Vidigal T.H.D.A."/>
            <person name="Brescovit A.D."/>
            <person name="Santos A.J."/>
        </authorList>
    </citation>
    <scope>NUCLEOTIDE SEQUENCE</scope>
    <source>
        <tissue evidence="1">Shoot tissue taken approximately 20 cm above the soil surface</tissue>
    </source>
</reference>
<dbReference type="PANTHER" id="PTHR42648:SF28">
    <property type="entry name" value="TRANSPOSON-ENCODED PROTEIN WITH RIBONUCLEASE H-LIKE AND RETROVIRUS ZINC FINGER-LIKE DOMAINS"/>
    <property type="match status" value="1"/>
</dbReference>
<dbReference type="InterPro" id="IPR039537">
    <property type="entry name" value="Retrotran_Ty1/copia-like"/>
</dbReference>
<evidence type="ECO:0000313" key="1">
    <source>
        <dbReference type="EMBL" id="JAD45099.1"/>
    </source>
</evidence>
<dbReference type="EMBL" id="GBRH01252796">
    <property type="protein sequence ID" value="JAD45099.1"/>
    <property type="molecule type" value="Transcribed_RNA"/>
</dbReference>
<evidence type="ECO:0008006" key="2">
    <source>
        <dbReference type="Google" id="ProtNLM"/>
    </source>
</evidence>
<dbReference type="InterPro" id="IPR012337">
    <property type="entry name" value="RNaseH-like_sf"/>
</dbReference>
<dbReference type="AlphaFoldDB" id="A0A0A9A0G2"/>
<dbReference type="GO" id="GO:0003676">
    <property type="term" value="F:nucleic acid binding"/>
    <property type="evidence" value="ECO:0007669"/>
    <property type="project" value="InterPro"/>
</dbReference>
<dbReference type="PANTHER" id="PTHR42648">
    <property type="entry name" value="TRANSPOSASE, PUTATIVE-RELATED"/>
    <property type="match status" value="1"/>
</dbReference>
<protein>
    <recommendedName>
        <fullName evidence="2">Integrase catalytic domain-containing protein</fullName>
    </recommendedName>
</protein>
<dbReference type="Gene3D" id="3.30.420.10">
    <property type="entry name" value="Ribonuclease H-like superfamily/Ribonuclease H"/>
    <property type="match status" value="1"/>
</dbReference>
<accession>A0A0A9A0G2</accession>
<organism evidence="1">
    <name type="scientific">Arundo donax</name>
    <name type="common">Giant reed</name>
    <name type="synonym">Donax arundinaceus</name>
    <dbReference type="NCBI Taxonomy" id="35708"/>
    <lineage>
        <taxon>Eukaryota</taxon>
        <taxon>Viridiplantae</taxon>
        <taxon>Streptophyta</taxon>
        <taxon>Embryophyta</taxon>
        <taxon>Tracheophyta</taxon>
        <taxon>Spermatophyta</taxon>
        <taxon>Magnoliopsida</taxon>
        <taxon>Liliopsida</taxon>
        <taxon>Poales</taxon>
        <taxon>Poaceae</taxon>
        <taxon>PACMAD clade</taxon>
        <taxon>Arundinoideae</taxon>
        <taxon>Arundineae</taxon>
        <taxon>Arundo</taxon>
    </lineage>
</organism>